<feature type="region of interest" description="Disordered" evidence="1">
    <location>
        <begin position="333"/>
        <end position="372"/>
    </location>
</feature>
<dbReference type="EMBL" id="FNIJ01000007">
    <property type="protein sequence ID" value="SDO02625.1"/>
    <property type="molecule type" value="Genomic_DNA"/>
</dbReference>
<name>A0A1H0G6T7_9PSED</name>
<dbReference type="PANTHER" id="PTHR15032:SF4">
    <property type="entry name" value="N-ACYL-PHOSPHATIDYLETHANOLAMINE-HYDROLYZING PHOSPHOLIPASE D"/>
    <property type="match status" value="1"/>
</dbReference>
<feature type="compositionally biased region" description="Low complexity" evidence="1">
    <location>
        <begin position="346"/>
        <end position="355"/>
    </location>
</feature>
<dbReference type="InterPro" id="IPR036866">
    <property type="entry name" value="RibonucZ/Hydroxyglut_hydro"/>
</dbReference>
<dbReference type="AlphaFoldDB" id="A0A1H0G6T7"/>
<dbReference type="InterPro" id="IPR001279">
    <property type="entry name" value="Metallo-B-lactamas"/>
</dbReference>
<dbReference type="SUPFAM" id="SSF56281">
    <property type="entry name" value="Metallo-hydrolase/oxidoreductase"/>
    <property type="match status" value="1"/>
</dbReference>
<sequence length="372" mass="41671">MPNVPLPPWLLSLLTLAGRYTPNWRGSPGDHFDGRRFRNVDARPHHSWRDVLRWQLSRAAQQRWVEQPGPASPPQVPQRVTGDELRVTYINHASILIQHRGLNIVTDPLWGERTSPFAFIGPRRHHPPGLTLDQLPPLDLILVSHNHYDHLDLYSLTELARRFPEAKVVTGLGNAALIRACGCRDVQEIDWWQSVPLAQGLLLTGVPVQHWSARTNRDTNRSLWLGFVLESPDGPVLFPGDSGLGPEFALIRQRFGPLRFAALPIGAYEPRWFMGRHHMNPADAVQAHGILESQCSMAIHFGTFKLSDEDQFAPPRDLAEALAAQGVDPQRFRVPQPGEHWHVDALRPAAPAPRQIRPDRAASPPPADQPAA</sequence>
<protein>
    <submittedName>
        <fullName evidence="3">L-ascorbate metabolism protein UlaG, beta-lactamase superfamily</fullName>
    </submittedName>
</protein>
<dbReference type="OrthoDB" id="9805728at2"/>
<dbReference type="Proteomes" id="UP000242957">
    <property type="component" value="Unassembled WGS sequence"/>
</dbReference>
<evidence type="ECO:0000313" key="4">
    <source>
        <dbReference type="Proteomes" id="UP000242957"/>
    </source>
</evidence>
<reference evidence="4" key="1">
    <citation type="submission" date="2016-10" db="EMBL/GenBank/DDBJ databases">
        <authorList>
            <person name="Varghese N."/>
            <person name="Submissions S."/>
        </authorList>
    </citation>
    <scope>NUCLEOTIDE SEQUENCE [LARGE SCALE GENOMIC DNA]</scope>
    <source>
        <strain evidence="4">JCM 21621</strain>
    </source>
</reference>
<feature type="domain" description="Metallo-beta-lactamase" evidence="2">
    <location>
        <begin position="103"/>
        <end position="301"/>
    </location>
</feature>
<dbReference type="RefSeq" id="WP_084314195.1">
    <property type="nucleotide sequence ID" value="NZ_FNIJ01000007.1"/>
</dbReference>
<evidence type="ECO:0000313" key="3">
    <source>
        <dbReference type="EMBL" id="SDO02625.1"/>
    </source>
</evidence>
<evidence type="ECO:0000256" key="1">
    <source>
        <dbReference type="SAM" id="MobiDB-lite"/>
    </source>
</evidence>
<proteinExistence type="predicted"/>
<keyword evidence="4" id="KW-1185">Reference proteome</keyword>
<accession>A0A1H0G6T7</accession>
<dbReference type="Pfam" id="PF12706">
    <property type="entry name" value="Lactamase_B_2"/>
    <property type="match status" value="1"/>
</dbReference>
<feature type="compositionally biased region" description="Pro residues" evidence="1">
    <location>
        <begin position="363"/>
        <end position="372"/>
    </location>
</feature>
<dbReference type="PANTHER" id="PTHR15032">
    <property type="entry name" value="N-ACYL-PHOSPHATIDYLETHANOLAMINE-HYDROLYZING PHOSPHOLIPASE D"/>
    <property type="match status" value="1"/>
</dbReference>
<dbReference type="STRING" id="198616.SAMN05216193_10780"/>
<dbReference type="GO" id="GO:0005737">
    <property type="term" value="C:cytoplasm"/>
    <property type="evidence" value="ECO:0007669"/>
    <property type="project" value="TreeGrafter"/>
</dbReference>
<evidence type="ECO:0000259" key="2">
    <source>
        <dbReference type="Pfam" id="PF12706"/>
    </source>
</evidence>
<dbReference type="Gene3D" id="3.60.15.10">
    <property type="entry name" value="Ribonuclease Z/Hydroxyacylglutathione hydrolase-like"/>
    <property type="match status" value="1"/>
</dbReference>
<organism evidence="3 4">
    <name type="scientific">Pseudomonas jinjuensis</name>
    <dbReference type="NCBI Taxonomy" id="198616"/>
    <lineage>
        <taxon>Bacteria</taxon>
        <taxon>Pseudomonadati</taxon>
        <taxon>Pseudomonadota</taxon>
        <taxon>Gammaproteobacteria</taxon>
        <taxon>Pseudomonadales</taxon>
        <taxon>Pseudomonadaceae</taxon>
        <taxon>Pseudomonas</taxon>
    </lineage>
</organism>
<gene>
    <name evidence="3" type="ORF">SAMN05216193_10780</name>
</gene>